<feature type="compositionally biased region" description="Low complexity" evidence="10">
    <location>
        <begin position="654"/>
        <end position="664"/>
    </location>
</feature>
<dbReference type="GO" id="GO:0004722">
    <property type="term" value="F:protein serine/threonine phosphatase activity"/>
    <property type="evidence" value="ECO:0007669"/>
    <property type="project" value="UniProtKB-EC"/>
</dbReference>
<comment type="cofactor">
    <cofactor evidence="2">
        <name>Mg(2+)</name>
        <dbReference type="ChEBI" id="CHEBI:18420"/>
    </cofactor>
</comment>
<keyword evidence="7 9" id="KW-0904">Protein phosphatase</keyword>
<evidence type="ECO:0000256" key="2">
    <source>
        <dbReference type="ARBA" id="ARBA00001946"/>
    </source>
</evidence>
<dbReference type="Proteomes" id="UP000650467">
    <property type="component" value="Unassembled WGS sequence"/>
</dbReference>
<proteinExistence type="inferred from homology"/>
<gene>
    <name evidence="12" type="ORF">HXX76_005008</name>
</gene>
<dbReference type="PROSITE" id="PS51746">
    <property type="entry name" value="PPM_2"/>
    <property type="match status" value="1"/>
</dbReference>
<feature type="region of interest" description="Disordered" evidence="10">
    <location>
        <begin position="643"/>
        <end position="664"/>
    </location>
</feature>
<comment type="caution">
    <text evidence="12">The sequence shown here is derived from an EMBL/GenBank/DDBJ whole genome shotgun (WGS) entry which is preliminary data.</text>
</comment>
<dbReference type="AlphaFoldDB" id="A0A835T6J9"/>
<feature type="region of interest" description="Disordered" evidence="10">
    <location>
        <begin position="290"/>
        <end position="341"/>
    </location>
</feature>
<feature type="compositionally biased region" description="Gly residues" evidence="10">
    <location>
        <begin position="317"/>
        <end position="341"/>
    </location>
</feature>
<dbReference type="CDD" id="cd00143">
    <property type="entry name" value="PP2Cc"/>
    <property type="match status" value="1"/>
</dbReference>
<comment type="cofactor">
    <cofactor evidence="1">
        <name>Mn(2+)</name>
        <dbReference type="ChEBI" id="CHEBI:29035"/>
    </cofactor>
</comment>
<evidence type="ECO:0000256" key="10">
    <source>
        <dbReference type="SAM" id="MobiDB-lite"/>
    </source>
</evidence>
<dbReference type="InterPro" id="IPR001932">
    <property type="entry name" value="PPM-type_phosphatase-like_dom"/>
</dbReference>
<evidence type="ECO:0000256" key="8">
    <source>
        <dbReference type="ARBA" id="ARBA00023211"/>
    </source>
</evidence>
<dbReference type="InterPro" id="IPR036457">
    <property type="entry name" value="PPM-type-like_dom_sf"/>
</dbReference>
<feature type="compositionally biased region" description="Gly residues" evidence="10">
    <location>
        <begin position="475"/>
        <end position="487"/>
    </location>
</feature>
<name>A0A835T6J9_CHLIN</name>
<evidence type="ECO:0000256" key="6">
    <source>
        <dbReference type="ARBA" id="ARBA00022842"/>
    </source>
</evidence>
<dbReference type="SMART" id="SM00332">
    <property type="entry name" value="PP2Cc"/>
    <property type="match status" value="1"/>
</dbReference>
<keyword evidence="6" id="KW-0460">Magnesium</keyword>
<feature type="compositionally biased region" description="Low complexity" evidence="10">
    <location>
        <begin position="63"/>
        <end position="99"/>
    </location>
</feature>
<evidence type="ECO:0000256" key="5">
    <source>
        <dbReference type="ARBA" id="ARBA00022801"/>
    </source>
</evidence>
<dbReference type="Gene3D" id="3.60.40.10">
    <property type="entry name" value="PPM-type phosphatase domain"/>
    <property type="match status" value="1"/>
</dbReference>
<feature type="region of interest" description="Disordered" evidence="10">
    <location>
        <begin position="157"/>
        <end position="227"/>
    </location>
</feature>
<evidence type="ECO:0000313" key="13">
    <source>
        <dbReference type="Proteomes" id="UP000650467"/>
    </source>
</evidence>
<dbReference type="SUPFAM" id="SSF81606">
    <property type="entry name" value="PP2C-like"/>
    <property type="match status" value="1"/>
</dbReference>
<evidence type="ECO:0000256" key="7">
    <source>
        <dbReference type="ARBA" id="ARBA00022912"/>
    </source>
</evidence>
<keyword evidence="8" id="KW-0464">Manganese</keyword>
<feature type="domain" description="PPM-type phosphatase" evidence="11">
    <location>
        <begin position="227"/>
        <end position="636"/>
    </location>
</feature>
<dbReference type="Pfam" id="PF00481">
    <property type="entry name" value="PP2C"/>
    <property type="match status" value="1"/>
</dbReference>
<sequence length="664" mass="65178">MPMTNATFVAGTNRRLPSPDKSSGFEGPPERILRLSFQVNELPVVLPSLVTRERWEVRREPPSLSATASSSSSSSSGAGFGSSTRRPPSSAAAAGPASSHSATAADEGVCVPHQALTVAPLLNMMQALFRGRRQNEHSLAGSSTGAATTLGSAADLLRGSSSSSSSSTLGTAGASSTRNTPGSSSSNPGSTSSSDSSSGGSSSSSTAGPITTWGALPPPPPRIDAAGVSLPGYAPGYKDCNQDAAVLVDAFLSNRQQLLAVFDGHGPEGHRVSGYARRNLPHTLLHELLEGGGDQDEGQQHPQGKLAEAGTSKPAGAGVGASGSGSGGGASSGSGAAGGGPVQRALWRAVESLDAQLAVSGIDVVNSGTTAAMCHVHGRALTAAWVGDSRIVLGVPAAAQAAPGAAASGAAHKAGAGGGGFGSGGGGAGLSSSIRGLGISSSSGDVVAAAAAEGGAAAGVKWGHPSPSSPDGASDGSGGGGSSGAGGWRVVWQSTDHKPELPVEAARIEAAGGRVARSVGPHGPVGPFRVWFKKQDYPGLAMSRALGDLPGRQIGVIATPSTATLTLPPEGRPAVLVLASDGVWELLSNEQVLALAGNAGSAAEAASRVVQQSRRAWVKEYGGSYIDDITAVVVRFNMPPARGQAGAGAGTGAAAGAAAGGSKL</sequence>
<comment type="similarity">
    <text evidence="9">Belongs to the PP2C family.</text>
</comment>
<keyword evidence="4" id="KW-0479">Metal-binding</keyword>
<feature type="region of interest" description="Disordered" evidence="10">
    <location>
        <begin position="458"/>
        <end position="488"/>
    </location>
</feature>
<feature type="region of interest" description="Disordered" evidence="10">
    <location>
        <begin position="57"/>
        <end position="99"/>
    </location>
</feature>
<dbReference type="OrthoDB" id="10264738at2759"/>
<evidence type="ECO:0000313" key="12">
    <source>
        <dbReference type="EMBL" id="KAG2439658.1"/>
    </source>
</evidence>
<dbReference type="InterPro" id="IPR015655">
    <property type="entry name" value="PP2C"/>
</dbReference>
<dbReference type="PROSITE" id="PS01032">
    <property type="entry name" value="PPM_1"/>
    <property type="match status" value="1"/>
</dbReference>
<feature type="compositionally biased region" description="Low complexity" evidence="10">
    <location>
        <begin position="157"/>
        <end position="206"/>
    </location>
</feature>
<organism evidence="12 13">
    <name type="scientific">Chlamydomonas incerta</name>
    <dbReference type="NCBI Taxonomy" id="51695"/>
    <lineage>
        <taxon>Eukaryota</taxon>
        <taxon>Viridiplantae</taxon>
        <taxon>Chlorophyta</taxon>
        <taxon>core chlorophytes</taxon>
        <taxon>Chlorophyceae</taxon>
        <taxon>CS clade</taxon>
        <taxon>Chlamydomonadales</taxon>
        <taxon>Chlamydomonadaceae</taxon>
        <taxon>Chlamydomonas</taxon>
    </lineage>
</organism>
<accession>A0A835T6J9</accession>
<evidence type="ECO:0000256" key="9">
    <source>
        <dbReference type="RuleBase" id="RU003465"/>
    </source>
</evidence>
<dbReference type="PANTHER" id="PTHR47992">
    <property type="entry name" value="PROTEIN PHOSPHATASE"/>
    <property type="match status" value="1"/>
</dbReference>
<evidence type="ECO:0000256" key="4">
    <source>
        <dbReference type="ARBA" id="ARBA00022723"/>
    </source>
</evidence>
<dbReference type="GO" id="GO:0046872">
    <property type="term" value="F:metal ion binding"/>
    <property type="evidence" value="ECO:0007669"/>
    <property type="project" value="UniProtKB-KW"/>
</dbReference>
<evidence type="ECO:0000259" key="11">
    <source>
        <dbReference type="PROSITE" id="PS51746"/>
    </source>
</evidence>
<dbReference type="EC" id="3.1.3.16" evidence="3"/>
<evidence type="ECO:0000256" key="3">
    <source>
        <dbReference type="ARBA" id="ARBA00013081"/>
    </source>
</evidence>
<feature type="region of interest" description="Disordered" evidence="10">
    <location>
        <begin position="1"/>
        <end position="28"/>
    </location>
</feature>
<evidence type="ECO:0000256" key="1">
    <source>
        <dbReference type="ARBA" id="ARBA00001936"/>
    </source>
</evidence>
<reference evidence="12" key="1">
    <citation type="journal article" date="2020" name="bioRxiv">
        <title>Comparative genomics of Chlamydomonas.</title>
        <authorList>
            <person name="Craig R.J."/>
            <person name="Hasan A.R."/>
            <person name="Ness R.W."/>
            <person name="Keightley P.D."/>
        </authorList>
    </citation>
    <scope>NUCLEOTIDE SEQUENCE</scope>
    <source>
        <strain evidence="12">SAG 7.73</strain>
    </source>
</reference>
<protein>
    <recommendedName>
        <fullName evidence="3">protein-serine/threonine phosphatase</fullName>
        <ecNumber evidence="3">3.1.3.16</ecNumber>
    </recommendedName>
</protein>
<keyword evidence="13" id="KW-1185">Reference proteome</keyword>
<dbReference type="EMBL" id="JAEHOC010000008">
    <property type="protein sequence ID" value="KAG2439658.1"/>
    <property type="molecule type" value="Genomic_DNA"/>
</dbReference>
<keyword evidence="5 9" id="KW-0378">Hydrolase</keyword>
<dbReference type="InterPro" id="IPR000222">
    <property type="entry name" value="PP2C_BS"/>
</dbReference>